<dbReference type="SUPFAM" id="SSF48403">
    <property type="entry name" value="Ankyrin repeat"/>
    <property type="match status" value="1"/>
</dbReference>
<reference evidence="8" key="1">
    <citation type="submission" date="2022-03" db="EMBL/GenBank/DDBJ databases">
        <authorList>
            <person name="Alioto T."/>
            <person name="Alioto T."/>
            <person name="Gomez Garrido J."/>
        </authorList>
    </citation>
    <scope>NUCLEOTIDE SEQUENCE</scope>
</reference>
<dbReference type="Proteomes" id="UP001295444">
    <property type="component" value="Chromosome 13"/>
</dbReference>
<accession>A0AAD1TKL4</accession>
<gene>
    <name evidence="8" type="ORF">PECUL_23A039976</name>
</gene>
<feature type="repeat" description="ANK" evidence="7">
    <location>
        <begin position="215"/>
        <end position="247"/>
    </location>
</feature>
<dbReference type="Pfam" id="PF00023">
    <property type="entry name" value="Ank"/>
    <property type="match status" value="1"/>
</dbReference>
<dbReference type="PROSITE" id="PS50088">
    <property type="entry name" value="ANK_REPEAT"/>
    <property type="match status" value="3"/>
</dbReference>
<evidence type="ECO:0000256" key="6">
    <source>
        <dbReference type="ARBA" id="ARBA00045368"/>
    </source>
</evidence>
<sequence length="311" mass="34984">MSTRYMDYTGNSMEGEMRDLKKDKLIQQEDRIDSGLDSLKQEEYDNFSQEFGGLCIKSQYSEPEPWMLYCNEDGDTFLNLAIIHEEKKITSEAIAHSLRHIYYLNQQNHLHQTALHLAVITDQPEIAQQLLKAGCDPEIRDFNGDTALHIACKKGSLHAVGVILQNCFNKISFLLQAVNYDGHTCLHLAAIHGFLAIVESLISVGADIDAQEPCNGRTALHIAVDLQNANLVKLLLEKGADVNRVTYQGYSPCQLTWGRSNLFIQQMLVSRTKTDLQLLPESDDESSDSESEYADEVLMYDDCTLGGKRVH</sequence>
<dbReference type="InterPro" id="IPR002110">
    <property type="entry name" value="Ankyrin_rpt"/>
</dbReference>
<dbReference type="PANTHER" id="PTHR46680">
    <property type="entry name" value="NF-KAPPA-B INHIBITOR ALPHA"/>
    <property type="match status" value="1"/>
</dbReference>
<evidence type="ECO:0000313" key="8">
    <source>
        <dbReference type="EMBL" id="CAH2328361.1"/>
    </source>
</evidence>
<comment type="similarity">
    <text evidence="3">Belongs to the NF-kappa-B inhibitor family.</text>
</comment>
<dbReference type="InterPro" id="IPR051070">
    <property type="entry name" value="NF-kappa-B_inhibitor"/>
</dbReference>
<protein>
    <recommendedName>
        <fullName evidence="4">NF-kappa-B inhibitor alpha</fullName>
    </recommendedName>
    <alternativeName>
        <fullName evidence="5">I-kappa-B-alpha</fullName>
    </alternativeName>
</protein>
<dbReference type="AlphaFoldDB" id="A0AAD1TKL4"/>
<dbReference type="GO" id="GO:0071356">
    <property type="term" value="P:cellular response to tumor necrosis factor"/>
    <property type="evidence" value="ECO:0007669"/>
    <property type="project" value="TreeGrafter"/>
</dbReference>
<keyword evidence="1" id="KW-0677">Repeat</keyword>
<evidence type="ECO:0000256" key="2">
    <source>
        <dbReference type="ARBA" id="ARBA00023043"/>
    </source>
</evidence>
<dbReference type="InterPro" id="IPR036770">
    <property type="entry name" value="Ankyrin_rpt-contain_sf"/>
</dbReference>
<proteinExistence type="inferred from homology"/>
<dbReference type="PROSITE" id="PS50297">
    <property type="entry name" value="ANK_REP_REGION"/>
    <property type="match status" value="3"/>
</dbReference>
<evidence type="ECO:0000256" key="1">
    <source>
        <dbReference type="ARBA" id="ARBA00022737"/>
    </source>
</evidence>
<name>A0AAD1TKL4_PELCU</name>
<dbReference type="GO" id="GO:0034142">
    <property type="term" value="P:toll-like receptor 4 signaling pathway"/>
    <property type="evidence" value="ECO:0007669"/>
    <property type="project" value="TreeGrafter"/>
</dbReference>
<dbReference type="PRINTS" id="PR01415">
    <property type="entry name" value="ANKYRIN"/>
</dbReference>
<evidence type="ECO:0000313" key="9">
    <source>
        <dbReference type="Proteomes" id="UP001295444"/>
    </source>
</evidence>
<dbReference type="Pfam" id="PF12796">
    <property type="entry name" value="Ank_2"/>
    <property type="match status" value="1"/>
</dbReference>
<evidence type="ECO:0000256" key="5">
    <source>
        <dbReference type="ARBA" id="ARBA00041987"/>
    </source>
</evidence>
<evidence type="ECO:0000256" key="7">
    <source>
        <dbReference type="PROSITE-ProRule" id="PRU00023"/>
    </source>
</evidence>
<evidence type="ECO:0000256" key="3">
    <source>
        <dbReference type="ARBA" id="ARBA00038439"/>
    </source>
</evidence>
<dbReference type="SMART" id="SM00248">
    <property type="entry name" value="ANK"/>
    <property type="match status" value="5"/>
</dbReference>
<dbReference type="GO" id="GO:0005829">
    <property type="term" value="C:cytosol"/>
    <property type="evidence" value="ECO:0007669"/>
    <property type="project" value="TreeGrafter"/>
</dbReference>
<organism evidence="8 9">
    <name type="scientific">Pelobates cultripes</name>
    <name type="common">Western spadefoot toad</name>
    <dbReference type="NCBI Taxonomy" id="61616"/>
    <lineage>
        <taxon>Eukaryota</taxon>
        <taxon>Metazoa</taxon>
        <taxon>Chordata</taxon>
        <taxon>Craniata</taxon>
        <taxon>Vertebrata</taxon>
        <taxon>Euteleostomi</taxon>
        <taxon>Amphibia</taxon>
        <taxon>Batrachia</taxon>
        <taxon>Anura</taxon>
        <taxon>Pelobatoidea</taxon>
        <taxon>Pelobatidae</taxon>
        <taxon>Pelobates</taxon>
    </lineage>
</organism>
<feature type="repeat" description="ANK" evidence="7">
    <location>
        <begin position="181"/>
        <end position="213"/>
    </location>
</feature>
<keyword evidence="9" id="KW-1185">Reference proteome</keyword>
<dbReference type="GO" id="GO:0051059">
    <property type="term" value="F:NF-kappaB binding"/>
    <property type="evidence" value="ECO:0007669"/>
    <property type="project" value="TreeGrafter"/>
</dbReference>
<dbReference type="Gene3D" id="1.25.40.20">
    <property type="entry name" value="Ankyrin repeat-containing domain"/>
    <property type="match status" value="1"/>
</dbReference>
<keyword evidence="2 7" id="KW-0040">ANK repeat</keyword>
<evidence type="ECO:0000256" key="4">
    <source>
        <dbReference type="ARBA" id="ARBA00041123"/>
    </source>
</evidence>
<dbReference type="PANTHER" id="PTHR46680:SF1">
    <property type="entry name" value="NF-KAPPA-B INHIBITOR ALPHA"/>
    <property type="match status" value="1"/>
</dbReference>
<feature type="repeat" description="ANK" evidence="7">
    <location>
        <begin position="110"/>
        <end position="142"/>
    </location>
</feature>
<comment type="function">
    <text evidence="6">Inhibits the activity of dimeric NF-kappa-B/REL complexes by trapping REL (RELA/p65 and NFKB1/p50) dimers in the cytoplasm by masking their nuclear localization signals. On cellular stimulation by immune and pro-inflammatory responses, becomes phosphorylated promoting ubiquitination and degradation, enabling the dimeric RELA to translocate to the nucleus and activate transcription.</text>
</comment>
<dbReference type="EMBL" id="OW240924">
    <property type="protein sequence ID" value="CAH2328361.1"/>
    <property type="molecule type" value="Genomic_DNA"/>
</dbReference>